<dbReference type="OrthoDB" id="7688043at2759"/>
<dbReference type="Proteomes" id="UP000499080">
    <property type="component" value="Unassembled WGS sequence"/>
</dbReference>
<gene>
    <name evidence="2" type="ORF">AVEN_43722_1</name>
</gene>
<dbReference type="SUPFAM" id="SSF53098">
    <property type="entry name" value="Ribonuclease H-like"/>
    <property type="match status" value="1"/>
</dbReference>
<reference evidence="2 3" key="1">
    <citation type="journal article" date="2019" name="Sci. Rep.">
        <title>Orb-weaving spider Araneus ventricosus genome elucidates the spidroin gene catalogue.</title>
        <authorList>
            <person name="Kono N."/>
            <person name="Nakamura H."/>
            <person name="Ohtoshi R."/>
            <person name="Moran D.A.P."/>
            <person name="Shinohara A."/>
            <person name="Yoshida Y."/>
            <person name="Fujiwara M."/>
            <person name="Mori M."/>
            <person name="Tomita M."/>
            <person name="Arakawa K."/>
        </authorList>
    </citation>
    <scope>NUCLEOTIDE SEQUENCE [LARGE SCALE GENOMIC DNA]</scope>
</reference>
<dbReference type="GO" id="GO:0015074">
    <property type="term" value="P:DNA integration"/>
    <property type="evidence" value="ECO:0007669"/>
    <property type="project" value="InterPro"/>
</dbReference>
<dbReference type="PANTHER" id="PTHR47331">
    <property type="entry name" value="PHD-TYPE DOMAIN-CONTAINING PROTEIN"/>
    <property type="match status" value="1"/>
</dbReference>
<name>A0A4Y2BXW4_ARAVE</name>
<comment type="caution">
    <text evidence="2">The sequence shown here is derived from an EMBL/GenBank/DDBJ whole genome shotgun (WGS) entry which is preliminary data.</text>
</comment>
<dbReference type="PROSITE" id="PS50994">
    <property type="entry name" value="INTEGRASE"/>
    <property type="match status" value="1"/>
</dbReference>
<dbReference type="InterPro" id="IPR001584">
    <property type="entry name" value="Integrase_cat-core"/>
</dbReference>
<organism evidence="2 3">
    <name type="scientific">Araneus ventricosus</name>
    <name type="common">Orbweaver spider</name>
    <name type="synonym">Epeira ventricosa</name>
    <dbReference type="NCBI Taxonomy" id="182803"/>
    <lineage>
        <taxon>Eukaryota</taxon>
        <taxon>Metazoa</taxon>
        <taxon>Ecdysozoa</taxon>
        <taxon>Arthropoda</taxon>
        <taxon>Chelicerata</taxon>
        <taxon>Arachnida</taxon>
        <taxon>Araneae</taxon>
        <taxon>Araneomorphae</taxon>
        <taxon>Entelegynae</taxon>
        <taxon>Araneoidea</taxon>
        <taxon>Araneidae</taxon>
        <taxon>Araneus</taxon>
    </lineage>
</organism>
<dbReference type="InterPro" id="IPR036397">
    <property type="entry name" value="RNaseH_sf"/>
</dbReference>
<proteinExistence type="predicted"/>
<dbReference type="AlphaFoldDB" id="A0A4Y2BXW4"/>
<dbReference type="InterPro" id="IPR012337">
    <property type="entry name" value="RNaseH-like_sf"/>
</dbReference>
<evidence type="ECO:0000313" key="3">
    <source>
        <dbReference type="Proteomes" id="UP000499080"/>
    </source>
</evidence>
<evidence type="ECO:0000259" key="1">
    <source>
        <dbReference type="PROSITE" id="PS50994"/>
    </source>
</evidence>
<sequence>MASLPRESVTVNSPFSNTGIDLCDPFYIKYKSQRKVIFNKVYVAIFVCFSTRAVDLEILTDLTSDALIPTLKRFFARYGICTTIFSDNATNFVGANSELRKFYQLFKKLPDNLASYLVSQSISWKLLPPRSPNFGGLWEAGVKSFKHHLKRIVGKLKLTIKEFLTVVNQVEGVLNIRPLIPLSSDSNYFSAFTPGHFLIGRPISSIPEPQLVNVPNNRLSNQQKVQKIEENYLAKMV</sequence>
<dbReference type="Gene3D" id="3.30.420.10">
    <property type="entry name" value="Ribonuclease H-like superfamily/Ribonuclease H"/>
    <property type="match status" value="1"/>
</dbReference>
<dbReference type="GO" id="GO:0003676">
    <property type="term" value="F:nucleic acid binding"/>
    <property type="evidence" value="ECO:0007669"/>
    <property type="project" value="InterPro"/>
</dbReference>
<protein>
    <recommendedName>
        <fullName evidence="1">Integrase catalytic domain-containing protein</fullName>
    </recommendedName>
</protein>
<keyword evidence="3" id="KW-1185">Reference proteome</keyword>
<accession>A0A4Y2BXW4</accession>
<evidence type="ECO:0000313" key="2">
    <source>
        <dbReference type="EMBL" id="GBL96407.1"/>
    </source>
</evidence>
<dbReference type="EMBL" id="BGPR01000120">
    <property type="protein sequence ID" value="GBL96407.1"/>
    <property type="molecule type" value="Genomic_DNA"/>
</dbReference>
<feature type="domain" description="Integrase catalytic" evidence="1">
    <location>
        <begin position="10"/>
        <end position="202"/>
    </location>
</feature>